<keyword evidence="4" id="KW-1185">Reference proteome</keyword>
<dbReference type="EMBL" id="MVFC01000005">
    <property type="protein sequence ID" value="OON81111.1"/>
    <property type="molecule type" value="Genomic_DNA"/>
</dbReference>
<name>A0A1V4ABB3_9ACTN</name>
<feature type="region of interest" description="Disordered" evidence="1">
    <location>
        <begin position="462"/>
        <end position="516"/>
    </location>
</feature>
<keyword evidence="2" id="KW-0472">Membrane</keyword>
<comment type="caution">
    <text evidence="3">The sequence shown here is derived from an EMBL/GenBank/DDBJ whole genome shotgun (WGS) entry which is preliminary data.</text>
</comment>
<feature type="transmembrane region" description="Helical" evidence="2">
    <location>
        <begin position="41"/>
        <end position="61"/>
    </location>
</feature>
<feature type="compositionally biased region" description="Polar residues" evidence="1">
    <location>
        <begin position="491"/>
        <end position="507"/>
    </location>
</feature>
<evidence type="ECO:0000256" key="1">
    <source>
        <dbReference type="SAM" id="MobiDB-lite"/>
    </source>
</evidence>
<protein>
    <submittedName>
        <fullName evidence="3">Type VII secretion protein EccB</fullName>
    </submittedName>
</protein>
<evidence type="ECO:0000313" key="3">
    <source>
        <dbReference type="EMBL" id="OON81111.1"/>
    </source>
</evidence>
<dbReference type="PANTHER" id="PTHR40765">
    <property type="entry name" value="ESX-2 SECRETION SYSTEM ATPASE ECCB2"/>
    <property type="match status" value="1"/>
</dbReference>
<reference evidence="3 4" key="1">
    <citation type="submission" date="2017-02" db="EMBL/GenBank/DDBJ databases">
        <title>Draft Genome Sequence of Streptomyces tsukubaensis F601, a Producer of the immunosuppressant tacrolimus FK506.</title>
        <authorList>
            <person name="Zong G."/>
            <person name="Zhong C."/>
            <person name="Fu J."/>
            <person name="Qin R."/>
            <person name="Cao G."/>
        </authorList>
    </citation>
    <scope>NUCLEOTIDE SEQUENCE [LARGE SCALE GENOMIC DNA]</scope>
    <source>
        <strain evidence="3 4">F601</strain>
    </source>
</reference>
<keyword evidence="2" id="KW-0812">Transmembrane</keyword>
<evidence type="ECO:0000256" key="2">
    <source>
        <dbReference type="SAM" id="Phobius"/>
    </source>
</evidence>
<organism evidence="3 4">
    <name type="scientific">Streptomyces tsukubensis</name>
    <dbReference type="NCBI Taxonomy" id="83656"/>
    <lineage>
        <taxon>Bacteria</taxon>
        <taxon>Bacillati</taxon>
        <taxon>Actinomycetota</taxon>
        <taxon>Actinomycetes</taxon>
        <taxon>Kitasatosporales</taxon>
        <taxon>Streptomycetaceae</taxon>
        <taxon>Streptomyces</taxon>
    </lineage>
</organism>
<dbReference type="AlphaFoldDB" id="A0A1V4ABB3"/>
<proteinExistence type="predicted"/>
<dbReference type="InterPro" id="IPR007795">
    <property type="entry name" value="T7SS_EccB"/>
</dbReference>
<gene>
    <name evidence="3" type="ORF">B1H18_09940</name>
</gene>
<keyword evidence="2" id="KW-1133">Transmembrane helix</keyword>
<dbReference type="InterPro" id="IPR044857">
    <property type="entry name" value="T7SS_EccB_R1"/>
</dbReference>
<feature type="region of interest" description="Disordered" evidence="1">
    <location>
        <begin position="229"/>
        <end position="249"/>
    </location>
</feature>
<dbReference type="RefSeq" id="WP_077966775.1">
    <property type="nucleotide sequence ID" value="NZ_CP045178.1"/>
</dbReference>
<dbReference type="GO" id="GO:0005576">
    <property type="term" value="C:extracellular region"/>
    <property type="evidence" value="ECO:0007669"/>
    <property type="project" value="TreeGrafter"/>
</dbReference>
<dbReference type="Gene3D" id="3.30.2390.20">
    <property type="entry name" value="Type VII secretion system EccB, repeat 1 domain"/>
    <property type="match status" value="1"/>
</dbReference>
<sequence>MQDRRDQVQAHMFTMGRLTSGMLRADPDAPESPQGRTNRGIAISVLIAILICAGAFVFGLLKPGTKSSWRDPGTLVVNKDTGTRYLYLGGRLRPVRNYTSAKLLAGDEMTVMSIGGKSLAGTPHGAPVGIPGAPDEAPATGDLDTGPWQVCSGTTTGSIGTTVAVGTEPDGPGLKKEQGLLVTGPDKADYLVWQGRKLRLDETAHAAEALGYGAEQPVKVSAALLNSLPSGPDLTPPEVSGLGEPGKELAGRQTRIGEIYKVTASGAKARYFQLHKEGLAPVTATGAALVLGDPETKQKTYDGGSTAARSLGTDELNGNLAKESELTDRTEGMPEAPPEPVDLESGQTPCVGVRAGGDGTRVSVALTDPADLGPTAQAPTEGLTPACVTVNRIAVRPGRGSLVHALGAGGSDVGATLYLVTDTGMKYRLPSQEGLKALGYTETRAQGLPSSLLSMIPTGPDLTPEAATTGHAKTTAPKCGNERETTEDQRQGNAATTVVSSSSNGSHTVGPVNSLHRFDPQPVVLQKGLTGF</sequence>
<accession>A0A1V4ABB3</accession>
<dbReference type="Pfam" id="PF05108">
    <property type="entry name" value="T7SS_ESX1_EccB"/>
    <property type="match status" value="1"/>
</dbReference>
<evidence type="ECO:0000313" key="4">
    <source>
        <dbReference type="Proteomes" id="UP000190539"/>
    </source>
</evidence>
<dbReference type="PANTHER" id="PTHR40765:SF2">
    <property type="entry name" value="ESX-2 SECRETION SYSTEM ATPASE ECCB2"/>
    <property type="match status" value="1"/>
</dbReference>
<dbReference type="STRING" id="83656.B1H18_09940"/>
<feature type="region of interest" description="Disordered" evidence="1">
    <location>
        <begin position="298"/>
        <end position="348"/>
    </location>
</feature>
<dbReference type="NCBIfam" id="TIGR03919">
    <property type="entry name" value="T7SS_EccB"/>
    <property type="match status" value="1"/>
</dbReference>
<feature type="compositionally biased region" description="Basic and acidic residues" evidence="1">
    <location>
        <begin position="322"/>
        <end position="332"/>
    </location>
</feature>
<dbReference type="OrthoDB" id="3847604at2"/>
<feature type="compositionally biased region" description="Basic and acidic residues" evidence="1">
    <location>
        <begin position="480"/>
        <end position="490"/>
    </location>
</feature>
<dbReference type="Proteomes" id="UP000190539">
    <property type="component" value="Unassembled WGS sequence"/>
</dbReference>